<gene>
    <name evidence="13" type="ORF">SteCoe_6917</name>
</gene>
<dbReference type="GO" id="GO:0005524">
    <property type="term" value="F:ATP binding"/>
    <property type="evidence" value="ECO:0007669"/>
    <property type="project" value="UniProtKB-UniRule"/>
</dbReference>
<dbReference type="InterPro" id="IPR051131">
    <property type="entry name" value="NEK_Ser/Thr_kinase_NIMA"/>
</dbReference>
<evidence type="ECO:0000256" key="9">
    <source>
        <dbReference type="ARBA" id="ARBA00048679"/>
    </source>
</evidence>
<dbReference type="InterPro" id="IPR017441">
    <property type="entry name" value="Protein_kinase_ATP_BS"/>
</dbReference>
<dbReference type="PROSITE" id="PS50011">
    <property type="entry name" value="PROTEIN_KINASE_DOM"/>
    <property type="match status" value="1"/>
</dbReference>
<evidence type="ECO:0000256" key="5">
    <source>
        <dbReference type="ARBA" id="ARBA00022741"/>
    </source>
</evidence>
<evidence type="ECO:0000256" key="8">
    <source>
        <dbReference type="ARBA" id="ARBA00047899"/>
    </source>
</evidence>
<name>A0A1R2CNQ8_9CILI</name>
<evidence type="ECO:0000256" key="4">
    <source>
        <dbReference type="ARBA" id="ARBA00022679"/>
    </source>
</evidence>
<keyword evidence="5 10" id="KW-0547">Nucleotide-binding</keyword>
<dbReference type="Gene3D" id="1.10.510.10">
    <property type="entry name" value="Transferase(Phosphotransferase) domain 1"/>
    <property type="match status" value="1"/>
</dbReference>
<keyword evidence="14" id="KW-1185">Reference proteome</keyword>
<keyword evidence="7 10" id="KW-0067">ATP-binding</keyword>
<keyword evidence="4" id="KW-0808">Transferase</keyword>
<dbReference type="FunFam" id="3.30.200.20:FF:000097">
    <property type="entry name" value="Probable serine/threonine-protein kinase nek1"/>
    <property type="match status" value="1"/>
</dbReference>
<dbReference type="PANTHER" id="PTHR44899:SF6">
    <property type="entry name" value="SERINE_THREONINE PROTEIN KINASE"/>
    <property type="match status" value="1"/>
</dbReference>
<reference evidence="13 14" key="1">
    <citation type="submission" date="2016-11" db="EMBL/GenBank/DDBJ databases">
        <title>The macronuclear genome of Stentor coeruleus: a giant cell with tiny introns.</title>
        <authorList>
            <person name="Slabodnick M."/>
            <person name="Ruby J.G."/>
            <person name="Reiff S.B."/>
            <person name="Swart E.C."/>
            <person name="Gosai S."/>
            <person name="Prabakaran S."/>
            <person name="Witkowska E."/>
            <person name="Larue G.E."/>
            <person name="Fisher S."/>
            <person name="Freeman R.M."/>
            <person name="Gunawardena J."/>
            <person name="Chu W."/>
            <person name="Stover N.A."/>
            <person name="Gregory B.D."/>
            <person name="Nowacki M."/>
            <person name="Derisi J."/>
            <person name="Roy S.W."/>
            <person name="Marshall W.F."/>
            <person name="Sood P."/>
        </authorList>
    </citation>
    <scope>NUCLEOTIDE SEQUENCE [LARGE SCALE GENOMIC DNA]</scope>
    <source>
        <strain evidence="13">WM001</strain>
    </source>
</reference>
<evidence type="ECO:0000256" key="10">
    <source>
        <dbReference type="PROSITE-ProRule" id="PRU10141"/>
    </source>
</evidence>
<comment type="similarity">
    <text evidence="1">Belongs to the protein kinase superfamily. NEK Ser/Thr protein kinase family. NIMA subfamily.</text>
</comment>
<evidence type="ECO:0000256" key="7">
    <source>
        <dbReference type="ARBA" id="ARBA00022840"/>
    </source>
</evidence>
<evidence type="ECO:0000256" key="3">
    <source>
        <dbReference type="ARBA" id="ARBA00022527"/>
    </source>
</evidence>
<evidence type="ECO:0000313" key="14">
    <source>
        <dbReference type="Proteomes" id="UP000187209"/>
    </source>
</evidence>
<dbReference type="Gene3D" id="3.30.200.20">
    <property type="entry name" value="Phosphorylase Kinase, domain 1"/>
    <property type="match status" value="1"/>
</dbReference>
<dbReference type="EC" id="2.7.11.1" evidence="2"/>
<accession>A0A1R2CNQ8</accession>
<proteinExistence type="inferred from homology"/>
<organism evidence="13 14">
    <name type="scientific">Stentor coeruleus</name>
    <dbReference type="NCBI Taxonomy" id="5963"/>
    <lineage>
        <taxon>Eukaryota</taxon>
        <taxon>Sar</taxon>
        <taxon>Alveolata</taxon>
        <taxon>Ciliophora</taxon>
        <taxon>Postciliodesmatophora</taxon>
        <taxon>Heterotrichea</taxon>
        <taxon>Heterotrichida</taxon>
        <taxon>Stentoridae</taxon>
        <taxon>Stentor</taxon>
    </lineage>
</organism>
<dbReference type="OrthoDB" id="248923at2759"/>
<evidence type="ECO:0000259" key="12">
    <source>
        <dbReference type="PROSITE" id="PS50011"/>
    </source>
</evidence>
<comment type="catalytic activity">
    <reaction evidence="9">
        <text>L-seryl-[protein] + ATP = O-phospho-L-seryl-[protein] + ADP + H(+)</text>
        <dbReference type="Rhea" id="RHEA:17989"/>
        <dbReference type="Rhea" id="RHEA-COMP:9863"/>
        <dbReference type="Rhea" id="RHEA-COMP:11604"/>
        <dbReference type="ChEBI" id="CHEBI:15378"/>
        <dbReference type="ChEBI" id="CHEBI:29999"/>
        <dbReference type="ChEBI" id="CHEBI:30616"/>
        <dbReference type="ChEBI" id="CHEBI:83421"/>
        <dbReference type="ChEBI" id="CHEBI:456216"/>
        <dbReference type="EC" id="2.7.11.1"/>
    </reaction>
</comment>
<dbReference type="SUPFAM" id="SSF56112">
    <property type="entry name" value="Protein kinase-like (PK-like)"/>
    <property type="match status" value="1"/>
</dbReference>
<dbReference type="GO" id="GO:0004674">
    <property type="term" value="F:protein serine/threonine kinase activity"/>
    <property type="evidence" value="ECO:0007669"/>
    <property type="project" value="UniProtKB-KW"/>
</dbReference>
<comment type="caution">
    <text evidence="13">The sequence shown here is derived from an EMBL/GenBank/DDBJ whole genome shotgun (WGS) entry which is preliminary data.</text>
</comment>
<keyword evidence="3 11" id="KW-0723">Serine/threonine-protein kinase</keyword>
<evidence type="ECO:0000256" key="11">
    <source>
        <dbReference type="RuleBase" id="RU000304"/>
    </source>
</evidence>
<dbReference type="EMBL" id="MPUH01000098">
    <property type="protein sequence ID" value="OMJ90642.1"/>
    <property type="molecule type" value="Genomic_DNA"/>
</dbReference>
<dbReference type="SMART" id="SM00220">
    <property type="entry name" value="S_TKc"/>
    <property type="match status" value="1"/>
</dbReference>
<dbReference type="AlphaFoldDB" id="A0A1R2CNQ8"/>
<dbReference type="InterPro" id="IPR011009">
    <property type="entry name" value="Kinase-like_dom_sf"/>
</dbReference>
<keyword evidence="6" id="KW-0418">Kinase</keyword>
<dbReference type="PROSITE" id="PS00108">
    <property type="entry name" value="PROTEIN_KINASE_ST"/>
    <property type="match status" value="1"/>
</dbReference>
<comment type="catalytic activity">
    <reaction evidence="8">
        <text>L-threonyl-[protein] + ATP = O-phospho-L-threonyl-[protein] + ADP + H(+)</text>
        <dbReference type="Rhea" id="RHEA:46608"/>
        <dbReference type="Rhea" id="RHEA-COMP:11060"/>
        <dbReference type="Rhea" id="RHEA-COMP:11605"/>
        <dbReference type="ChEBI" id="CHEBI:15378"/>
        <dbReference type="ChEBI" id="CHEBI:30013"/>
        <dbReference type="ChEBI" id="CHEBI:30616"/>
        <dbReference type="ChEBI" id="CHEBI:61977"/>
        <dbReference type="ChEBI" id="CHEBI:456216"/>
        <dbReference type="EC" id="2.7.11.1"/>
    </reaction>
</comment>
<dbReference type="InterPro" id="IPR008271">
    <property type="entry name" value="Ser/Thr_kinase_AS"/>
</dbReference>
<evidence type="ECO:0000256" key="6">
    <source>
        <dbReference type="ARBA" id="ARBA00022777"/>
    </source>
</evidence>
<feature type="domain" description="Protein kinase" evidence="12">
    <location>
        <begin position="6"/>
        <end position="261"/>
    </location>
</feature>
<evidence type="ECO:0000313" key="13">
    <source>
        <dbReference type="EMBL" id="OMJ90642.1"/>
    </source>
</evidence>
<dbReference type="PANTHER" id="PTHR44899">
    <property type="entry name" value="CAMK FAMILY PROTEIN KINASE"/>
    <property type="match status" value="1"/>
</dbReference>
<feature type="binding site" evidence="10">
    <location>
        <position position="35"/>
    </location>
    <ligand>
        <name>ATP</name>
        <dbReference type="ChEBI" id="CHEBI:30616"/>
    </ligand>
</feature>
<evidence type="ECO:0000256" key="2">
    <source>
        <dbReference type="ARBA" id="ARBA00012513"/>
    </source>
</evidence>
<dbReference type="Proteomes" id="UP000187209">
    <property type="component" value="Unassembled WGS sequence"/>
</dbReference>
<dbReference type="InterPro" id="IPR000719">
    <property type="entry name" value="Prot_kinase_dom"/>
</dbReference>
<protein>
    <recommendedName>
        <fullName evidence="2">non-specific serine/threonine protein kinase</fullName>
        <ecNumber evidence="2">2.7.11.1</ecNumber>
    </recommendedName>
</protein>
<dbReference type="PROSITE" id="PS00107">
    <property type="entry name" value="PROTEIN_KINASE_ATP"/>
    <property type="match status" value="1"/>
</dbReference>
<dbReference type="Pfam" id="PF00069">
    <property type="entry name" value="Pkinase"/>
    <property type="match status" value="1"/>
</dbReference>
<evidence type="ECO:0000256" key="1">
    <source>
        <dbReference type="ARBA" id="ARBA00010886"/>
    </source>
</evidence>
<sequence>MSLNNFEILTKLGDGAYSSVYKVRRIADGNIYALKKVKMQNLNKKEKKNALNEVRILASINHPNIISYKEAFFDDSGSLCLVMEYADNGDLYQKIVKYQKRGKYLSEKFIWNTFIQIIKGLKTLHELKILHRDIKSANVFLNIDGTAKLGDMNVSKVTKDGLLYTQTGTPYYASPEVWEDKPYNIKSDIWSLGCVLYEAITLYPPFRADDMQGLYDKVIKGEYSLIQGHFSKDLKFIIKKLLQTESSKRPNCEQILKIPVVIRHYVNFPNETNEHFQLLESIKIKDYESMSDRLPAPKYIERNKSEIPEISDSPSKTYRIENNKSFAASNNSYGHNDRKFYKDMIRESYKALKIPKIRYISKQSPQPIRKLKDIEEYFSMPRSLPPSDRLKKLRDAYLSKPIKLII</sequence>